<dbReference type="AlphaFoldDB" id="A0A1I2MCG4"/>
<protein>
    <submittedName>
        <fullName evidence="10">Putative ABC transport system permease protein</fullName>
    </submittedName>
</protein>
<feature type="coiled-coil region" evidence="6">
    <location>
        <begin position="254"/>
        <end position="617"/>
    </location>
</feature>
<dbReference type="PANTHER" id="PTHR30287">
    <property type="entry name" value="MEMBRANE COMPONENT OF PREDICTED ABC SUPERFAMILY METABOLITE UPTAKE TRANSPORTER"/>
    <property type="match status" value="1"/>
</dbReference>
<dbReference type="InterPro" id="IPR038766">
    <property type="entry name" value="Membrane_comp_ABC_pdt"/>
</dbReference>
<keyword evidence="3 7" id="KW-0812">Transmembrane</keyword>
<dbReference type="Pfam" id="PF12704">
    <property type="entry name" value="MacB_PCD"/>
    <property type="match status" value="1"/>
</dbReference>
<keyword evidence="4 7" id="KW-1133">Transmembrane helix</keyword>
<dbReference type="GO" id="GO:0005886">
    <property type="term" value="C:plasma membrane"/>
    <property type="evidence" value="ECO:0007669"/>
    <property type="project" value="UniProtKB-SubCell"/>
</dbReference>
<evidence type="ECO:0000256" key="2">
    <source>
        <dbReference type="ARBA" id="ARBA00022475"/>
    </source>
</evidence>
<dbReference type="InterPro" id="IPR025857">
    <property type="entry name" value="MacB_PCD"/>
</dbReference>
<evidence type="ECO:0000256" key="6">
    <source>
        <dbReference type="SAM" id="Coils"/>
    </source>
</evidence>
<name>A0A1I2MCG4_9CLOT</name>
<keyword evidence="5 7" id="KW-0472">Membrane</keyword>
<dbReference type="eggNOG" id="COG0577">
    <property type="taxonomic scope" value="Bacteria"/>
</dbReference>
<evidence type="ECO:0000256" key="1">
    <source>
        <dbReference type="ARBA" id="ARBA00004651"/>
    </source>
</evidence>
<keyword evidence="6" id="KW-0175">Coiled coil</keyword>
<feature type="transmembrane region" description="Helical" evidence="7">
    <location>
        <begin position="812"/>
        <end position="832"/>
    </location>
</feature>
<dbReference type="RefSeq" id="WP_074845740.1">
    <property type="nucleotide sequence ID" value="NZ_FOOE01000014.1"/>
</dbReference>
<evidence type="ECO:0000259" key="9">
    <source>
        <dbReference type="Pfam" id="PF12704"/>
    </source>
</evidence>
<evidence type="ECO:0000313" key="11">
    <source>
        <dbReference type="Proteomes" id="UP000182135"/>
    </source>
</evidence>
<dbReference type="eggNOG" id="COG1511">
    <property type="taxonomic scope" value="Bacteria"/>
</dbReference>
<feature type="transmembrane region" description="Helical" evidence="7">
    <location>
        <begin position="691"/>
        <end position="714"/>
    </location>
</feature>
<dbReference type="Proteomes" id="UP000182135">
    <property type="component" value="Unassembled WGS sequence"/>
</dbReference>
<evidence type="ECO:0000256" key="3">
    <source>
        <dbReference type="ARBA" id="ARBA00022692"/>
    </source>
</evidence>
<evidence type="ECO:0000313" key="10">
    <source>
        <dbReference type="EMBL" id="SFF89132.1"/>
    </source>
</evidence>
<evidence type="ECO:0000256" key="4">
    <source>
        <dbReference type="ARBA" id="ARBA00022989"/>
    </source>
</evidence>
<dbReference type="PANTHER" id="PTHR30287:SF1">
    <property type="entry name" value="INNER MEMBRANE PROTEIN"/>
    <property type="match status" value="1"/>
</dbReference>
<dbReference type="OrthoDB" id="5137249at2"/>
<reference evidence="10 11" key="1">
    <citation type="submission" date="2016-10" db="EMBL/GenBank/DDBJ databases">
        <authorList>
            <person name="de Groot N.N."/>
        </authorList>
    </citation>
    <scope>NUCLEOTIDE SEQUENCE [LARGE SCALE GENOMIC DNA]</scope>
    <source>
        <strain evidence="10 11">NLAE-zl-G419</strain>
    </source>
</reference>
<dbReference type="Pfam" id="PF02687">
    <property type="entry name" value="FtsX"/>
    <property type="match status" value="2"/>
</dbReference>
<feature type="transmembrane region" description="Helical" evidence="7">
    <location>
        <begin position="643"/>
        <end position="663"/>
    </location>
</feature>
<feature type="domain" description="MacB-like periplasmic core" evidence="9">
    <location>
        <begin position="24"/>
        <end position="229"/>
    </location>
</feature>
<gene>
    <name evidence="10" type="ORF">SAMN04487885_11419</name>
</gene>
<comment type="subcellular location">
    <subcellularLocation>
        <location evidence="1">Cell membrane</location>
        <topology evidence="1">Multi-pass membrane protein</topology>
    </subcellularLocation>
</comment>
<evidence type="ECO:0000259" key="8">
    <source>
        <dbReference type="Pfam" id="PF02687"/>
    </source>
</evidence>
<dbReference type="InterPro" id="IPR003838">
    <property type="entry name" value="ABC3_permease_C"/>
</dbReference>
<feature type="domain" description="ABC3 transporter permease C-terminal" evidence="8">
    <location>
        <begin position="1049"/>
        <end position="1166"/>
    </location>
</feature>
<evidence type="ECO:0000256" key="7">
    <source>
        <dbReference type="SAM" id="Phobius"/>
    </source>
</evidence>
<evidence type="ECO:0000256" key="5">
    <source>
        <dbReference type="ARBA" id="ARBA00023136"/>
    </source>
</evidence>
<dbReference type="STRING" id="1529.SAMN04487885_11419"/>
<feature type="transmembrane region" description="Helical" evidence="7">
    <location>
        <begin position="1046"/>
        <end position="1065"/>
    </location>
</feature>
<sequence length="1175" mass="132861">MKNGLVKEFFREIKQSRNRFISIMLIILLGVGFFVGVKAASPSMKYSADKFFQSNNLMDFRLISEFGFSDVDIDAISKIDGVTQVMPAYTSDLLVQAKTSNNVVRVQSLPQNYKGSENPINEVNVVEGRLPMKSGECVVDSNQQFENSYKVGDKITVNSSEKDKDIKDILKTNTYTVVGLVESPQYISYDRGISRVGDGTILYYMMILPQDFAYPKYTEVYVKTIASADEVTAFSEQYKNDIGNLEKSFKKLSIDRIEINKNEILQEAKDKIQKIKDQLAAERKDAEEKFAKAEEEINKGKETIIAKEKELADSEKKLASAAKQIQQSKNKIAQSEKDLAAARVDYNNQIAAAEKDLEQGKRDYEDGLNQYNKAYADFQVQKKQAEEQIAKEKENLAKLKKLIDALEQMYSDIENMPMDEIYNQLDSIMAQIRKANETAPPEYKLTEEQLQQIENAIEGFKQSGNKEQILAALREEINREKAKYNEGLAQIAAAEKQLADAENALAAQKQKLDAAKAKLDAAEAKLNRQKSEGQKKLDKAQKDIDNAKIKLAEAQRAYNQGIKDLANGKKQLEESKIKIVQSEKDLNQAKEEAELKFKEAEGEILQKEKELKDLTLGKWYILNRYDNPGFQSFEDDAERIDRIASIFPLFFLIVAALVCLTTMTRMIEEQRTQIGTLKAIGYKDKRIVAKYFFYALAAALGGSILGIILGLAFLPKLIFNAYHALYMLPNFNVHFSWGIVAIAIFSALLCTCTVTLVVAYREFRTTPATLMRPKAPKKGKRIFLEKVPFVWNRLNFTSKVTARNILRYKSRFIMTILGVAGCTALILAAYGLKDSISVVVPRQYGEIFTFDSMMNLKYEGTLPEKSNIKAILNQDKDFESNILVDQRIMKGSKENGNNEIEIRMFVPEKTNLLPSYVTLKDAKNKDDIQFTSESVVITNKFAKLLGVSVGDTINIFDDNMELHLKVTDIAENYVYNYVYISPELYKDKVGDEAVFNTVLSKFIDEAKNNQEAVAERWLKNYDVLSVVFTSSVIDNFNNIIASLNRVVAVMIICAAALAFVVLYNLTNINVAERLREIATIKVLGFTDKESANYVYRENIVLSVIGILLGLIVGIFLSYFIVSSVEMDIVMFGREIKAMSFLYASGLTIIFTLFVNLVMYRRINNISMVESLKSIE</sequence>
<feature type="transmembrane region" description="Helical" evidence="7">
    <location>
        <begin position="734"/>
        <end position="760"/>
    </location>
</feature>
<proteinExistence type="predicted"/>
<dbReference type="EMBL" id="FOOE01000014">
    <property type="protein sequence ID" value="SFF89132.1"/>
    <property type="molecule type" value="Genomic_DNA"/>
</dbReference>
<accession>A0A1I2MCG4</accession>
<feature type="transmembrane region" description="Helical" evidence="7">
    <location>
        <begin position="1140"/>
        <end position="1159"/>
    </location>
</feature>
<feature type="domain" description="ABC3 transporter permease C-terminal" evidence="8">
    <location>
        <begin position="646"/>
        <end position="765"/>
    </location>
</feature>
<keyword evidence="11" id="KW-1185">Reference proteome</keyword>
<organism evidence="10 11">
    <name type="scientific">Clostridium cadaveris</name>
    <dbReference type="NCBI Taxonomy" id="1529"/>
    <lineage>
        <taxon>Bacteria</taxon>
        <taxon>Bacillati</taxon>
        <taxon>Bacillota</taxon>
        <taxon>Clostridia</taxon>
        <taxon>Eubacteriales</taxon>
        <taxon>Clostridiaceae</taxon>
        <taxon>Clostridium</taxon>
    </lineage>
</organism>
<feature type="transmembrane region" description="Helical" evidence="7">
    <location>
        <begin position="20"/>
        <end position="37"/>
    </location>
</feature>
<keyword evidence="2" id="KW-1003">Cell membrane</keyword>
<feature type="transmembrane region" description="Helical" evidence="7">
    <location>
        <begin position="1099"/>
        <end position="1120"/>
    </location>
</feature>